<dbReference type="OrthoDB" id="272985at2759"/>
<evidence type="ECO:0000313" key="1">
    <source>
        <dbReference type="EMBL" id="CAH0111021.1"/>
    </source>
</evidence>
<organism evidence="1 2">
    <name type="scientific">Daphnia galeata</name>
    <dbReference type="NCBI Taxonomy" id="27404"/>
    <lineage>
        <taxon>Eukaryota</taxon>
        <taxon>Metazoa</taxon>
        <taxon>Ecdysozoa</taxon>
        <taxon>Arthropoda</taxon>
        <taxon>Crustacea</taxon>
        <taxon>Branchiopoda</taxon>
        <taxon>Diplostraca</taxon>
        <taxon>Cladocera</taxon>
        <taxon>Anomopoda</taxon>
        <taxon>Daphniidae</taxon>
        <taxon>Daphnia</taxon>
    </lineage>
</organism>
<evidence type="ECO:0000313" key="2">
    <source>
        <dbReference type="Proteomes" id="UP000789390"/>
    </source>
</evidence>
<comment type="caution">
    <text evidence="1">The sequence shown here is derived from an EMBL/GenBank/DDBJ whole genome shotgun (WGS) entry which is preliminary data.</text>
</comment>
<dbReference type="Proteomes" id="UP000789390">
    <property type="component" value="Unassembled WGS sequence"/>
</dbReference>
<gene>
    <name evidence="1" type="ORF">DGAL_LOCUS14630</name>
</gene>
<name>A0A8J2WAB5_9CRUS</name>
<protein>
    <submittedName>
        <fullName evidence="1">Uncharacterized protein</fullName>
    </submittedName>
</protein>
<dbReference type="EMBL" id="CAKKLH010000309">
    <property type="protein sequence ID" value="CAH0111021.1"/>
    <property type="molecule type" value="Genomic_DNA"/>
</dbReference>
<keyword evidence="2" id="KW-1185">Reference proteome</keyword>
<dbReference type="AlphaFoldDB" id="A0A8J2WAB5"/>
<reference evidence="1" key="1">
    <citation type="submission" date="2021-11" db="EMBL/GenBank/DDBJ databases">
        <authorList>
            <person name="Schell T."/>
        </authorList>
    </citation>
    <scope>NUCLEOTIDE SEQUENCE</scope>
    <source>
        <strain evidence="1">M5</strain>
    </source>
</reference>
<sequence length="87" mass="9798">MRTVAGSQKHADWLITLGNRTHPRIPSLSPGVIEIPQDFLILDQKLETLIHHVFGNPARLLDHDVVESISNRAILCPKNRDCLNINN</sequence>
<accession>A0A8J2WAB5</accession>
<proteinExistence type="predicted"/>